<dbReference type="AlphaFoldDB" id="A0A7W5GA86"/>
<evidence type="ECO:0008006" key="3">
    <source>
        <dbReference type="Google" id="ProtNLM"/>
    </source>
</evidence>
<dbReference type="Proteomes" id="UP000518605">
    <property type="component" value="Unassembled WGS sequence"/>
</dbReference>
<dbReference type="RefSeq" id="WP_183560922.1">
    <property type="nucleotide sequence ID" value="NZ_CBCSLB010000008.1"/>
</dbReference>
<proteinExistence type="predicted"/>
<accession>A0A7W5GA86</accession>
<name>A0A7W5GA86_9BACL</name>
<evidence type="ECO:0000313" key="2">
    <source>
        <dbReference type="Proteomes" id="UP000518605"/>
    </source>
</evidence>
<gene>
    <name evidence="1" type="ORF">FHS16_001753</name>
</gene>
<comment type="caution">
    <text evidence="1">The sequence shown here is derived from an EMBL/GenBank/DDBJ whole genome shotgun (WGS) entry which is preliminary data.</text>
</comment>
<reference evidence="1 2" key="1">
    <citation type="submission" date="2020-08" db="EMBL/GenBank/DDBJ databases">
        <title>Genomic Encyclopedia of Type Strains, Phase III (KMG-III): the genomes of soil and plant-associated and newly described type strains.</title>
        <authorList>
            <person name="Whitman W."/>
        </authorList>
    </citation>
    <scope>NUCLEOTIDE SEQUENCE [LARGE SCALE GENOMIC DNA]</scope>
    <source>
        <strain evidence="1 2">CECT 8234</strain>
    </source>
</reference>
<evidence type="ECO:0000313" key="1">
    <source>
        <dbReference type="EMBL" id="MBB3151707.1"/>
    </source>
</evidence>
<sequence>MAKKRKDFGFKQFETDVRSADKHHIRITRSMMSTGAWKTLTVHSKVLYIEMKNKYTGSNENDISFTYKEAAEIMNARTFTKSVDQLIEYGFIKLIEQNWTTRRPNIYGFNDQWKLFASGKQDVKLRKKRAPPN</sequence>
<dbReference type="EMBL" id="JACHXW010000004">
    <property type="protein sequence ID" value="MBB3151707.1"/>
    <property type="molecule type" value="Genomic_DNA"/>
</dbReference>
<protein>
    <recommendedName>
        <fullName evidence="3">Replication protein</fullName>
    </recommendedName>
</protein>
<organism evidence="1 2">
    <name type="scientific">Paenibacillus endophyticus</name>
    <dbReference type="NCBI Taxonomy" id="1294268"/>
    <lineage>
        <taxon>Bacteria</taxon>
        <taxon>Bacillati</taxon>
        <taxon>Bacillota</taxon>
        <taxon>Bacilli</taxon>
        <taxon>Bacillales</taxon>
        <taxon>Paenibacillaceae</taxon>
        <taxon>Paenibacillus</taxon>
    </lineage>
</organism>
<keyword evidence="2" id="KW-1185">Reference proteome</keyword>